<dbReference type="Gene3D" id="3.40.50.1010">
    <property type="entry name" value="5'-nuclease"/>
    <property type="match status" value="1"/>
</dbReference>
<comment type="caution">
    <text evidence="2">The sequence shown here is derived from an EMBL/GenBank/DDBJ whole genome shotgun (WGS) entry which is preliminary data.</text>
</comment>
<dbReference type="PANTHER" id="PTHR38826:SF5">
    <property type="entry name" value="RIBONUCLEASE VAPC13"/>
    <property type="match status" value="1"/>
</dbReference>
<sequence length="133" mass="15938">MKEILLDTNIFIRFFVKDIKPQFEESYKLFGKIEKGETRAMVSILVINEIVWVLENYYELSRKIYIPILVKLLALKGIKIKETKKKILMKILGKMKEKKLDFTDLYLIENREGKEIVFFDKELQKFQKVLEKS</sequence>
<organism evidence="2 3">
    <name type="scientific">Candidatus Gottesmanbacteria bacterium GW2011_GWC2_39_8</name>
    <dbReference type="NCBI Taxonomy" id="1618450"/>
    <lineage>
        <taxon>Bacteria</taxon>
        <taxon>Candidatus Gottesmaniibacteriota</taxon>
    </lineage>
</organism>
<protein>
    <recommendedName>
        <fullName evidence="1">PIN domain-containing protein</fullName>
    </recommendedName>
</protein>
<dbReference type="InterPro" id="IPR052106">
    <property type="entry name" value="PINc/VapC_TA"/>
</dbReference>
<name>A0A0G0PYQ6_9BACT</name>
<dbReference type="SUPFAM" id="SSF88723">
    <property type="entry name" value="PIN domain-like"/>
    <property type="match status" value="1"/>
</dbReference>
<reference evidence="2 3" key="1">
    <citation type="journal article" date="2015" name="Nature">
        <title>rRNA introns, odd ribosomes, and small enigmatic genomes across a large radiation of phyla.</title>
        <authorList>
            <person name="Brown C.T."/>
            <person name="Hug L.A."/>
            <person name="Thomas B.C."/>
            <person name="Sharon I."/>
            <person name="Castelle C.J."/>
            <person name="Singh A."/>
            <person name="Wilkins M.J."/>
            <person name="Williams K.H."/>
            <person name="Banfield J.F."/>
        </authorList>
    </citation>
    <scope>NUCLEOTIDE SEQUENCE [LARGE SCALE GENOMIC DNA]</scope>
</reference>
<dbReference type="InterPro" id="IPR029060">
    <property type="entry name" value="PIN-like_dom_sf"/>
</dbReference>
<dbReference type="EMBL" id="LBXN01000025">
    <property type="protein sequence ID" value="KKR33028.1"/>
    <property type="molecule type" value="Genomic_DNA"/>
</dbReference>
<gene>
    <name evidence="2" type="ORF">UT63_C0025G0005</name>
</gene>
<dbReference type="AlphaFoldDB" id="A0A0G0PYQ6"/>
<evidence type="ECO:0000259" key="1">
    <source>
        <dbReference type="Pfam" id="PF01850"/>
    </source>
</evidence>
<dbReference type="Pfam" id="PF01850">
    <property type="entry name" value="PIN"/>
    <property type="match status" value="1"/>
</dbReference>
<accession>A0A0G0PYQ6</accession>
<dbReference type="Proteomes" id="UP000034539">
    <property type="component" value="Unassembled WGS sequence"/>
</dbReference>
<evidence type="ECO:0000313" key="3">
    <source>
        <dbReference type="Proteomes" id="UP000034539"/>
    </source>
</evidence>
<feature type="domain" description="PIN" evidence="1">
    <location>
        <begin position="4"/>
        <end position="109"/>
    </location>
</feature>
<dbReference type="PANTHER" id="PTHR38826">
    <property type="entry name" value="RIBONUCLEASE VAPC13"/>
    <property type="match status" value="1"/>
</dbReference>
<evidence type="ECO:0000313" key="2">
    <source>
        <dbReference type="EMBL" id="KKR33028.1"/>
    </source>
</evidence>
<dbReference type="InterPro" id="IPR002716">
    <property type="entry name" value="PIN_dom"/>
</dbReference>
<proteinExistence type="predicted"/>